<keyword evidence="3" id="KW-0687">Ribonucleoprotein</keyword>
<keyword evidence="2" id="KW-0689">Ribosomal protein</keyword>
<keyword evidence="5" id="KW-1185">Reference proteome</keyword>
<dbReference type="AlphaFoldDB" id="A0AAP0LDJ8"/>
<sequence>MPPKFDPSRVVTCTSASPAARLGRRAPRAPKIGPLGLSPKIGEDIAKETTKDWKGLDIEDVYVFRVIGEAYTSIIAKLCPYMGYVLRFEVGLYPWRFLVQLPSHPMFRTSTHITRRAIIANFDQLA</sequence>
<dbReference type="GO" id="GO:0005840">
    <property type="term" value="C:ribosome"/>
    <property type="evidence" value="ECO:0007669"/>
    <property type="project" value="UniProtKB-KW"/>
</dbReference>
<evidence type="ECO:0000256" key="1">
    <source>
        <dbReference type="ARBA" id="ARBA00010537"/>
    </source>
</evidence>
<comment type="similarity">
    <text evidence="1">Belongs to the universal ribosomal protein uL11 family.</text>
</comment>
<accession>A0AAP0LDJ8</accession>
<evidence type="ECO:0000256" key="2">
    <source>
        <dbReference type="ARBA" id="ARBA00022980"/>
    </source>
</evidence>
<evidence type="ECO:0000256" key="3">
    <source>
        <dbReference type="ARBA" id="ARBA00023274"/>
    </source>
</evidence>
<dbReference type="GO" id="GO:1990904">
    <property type="term" value="C:ribonucleoprotein complex"/>
    <property type="evidence" value="ECO:0007669"/>
    <property type="project" value="UniProtKB-KW"/>
</dbReference>
<evidence type="ECO:0000313" key="5">
    <source>
        <dbReference type="Proteomes" id="UP001420932"/>
    </source>
</evidence>
<comment type="caution">
    <text evidence="4">The sequence shown here is derived from an EMBL/GenBank/DDBJ whole genome shotgun (WGS) entry which is preliminary data.</text>
</comment>
<dbReference type="SUPFAM" id="SSF54747">
    <property type="entry name" value="Ribosomal L11/L12e N-terminal domain"/>
    <property type="match status" value="1"/>
</dbReference>
<gene>
    <name evidence="4" type="ORF">Syun_000745</name>
</gene>
<proteinExistence type="inferred from homology"/>
<dbReference type="EMBL" id="JBBNAF010000001">
    <property type="protein sequence ID" value="KAK9168605.1"/>
    <property type="molecule type" value="Genomic_DNA"/>
</dbReference>
<dbReference type="Proteomes" id="UP001420932">
    <property type="component" value="Unassembled WGS sequence"/>
</dbReference>
<organism evidence="4 5">
    <name type="scientific">Stephania yunnanensis</name>
    <dbReference type="NCBI Taxonomy" id="152371"/>
    <lineage>
        <taxon>Eukaryota</taxon>
        <taxon>Viridiplantae</taxon>
        <taxon>Streptophyta</taxon>
        <taxon>Embryophyta</taxon>
        <taxon>Tracheophyta</taxon>
        <taxon>Spermatophyta</taxon>
        <taxon>Magnoliopsida</taxon>
        <taxon>Ranunculales</taxon>
        <taxon>Menispermaceae</taxon>
        <taxon>Menispermoideae</taxon>
        <taxon>Cissampelideae</taxon>
        <taxon>Stephania</taxon>
    </lineage>
</organism>
<reference evidence="4 5" key="1">
    <citation type="submission" date="2024-01" db="EMBL/GenBank/DDBJ databases">
        <title>Genome assemblies of Stephania.</title>
        <authorList>
            <person name="Yang L."/>
        </authorList>
    </citation>
    <scope>NUCLEOTIDE SEQUENCE [LARGE SCALE GENOMIC DNA]</scope>
    <source>
        <strain evidence="4">YNDBR</strain>
        <tissue evidence="4">Leaf</tissue>
    </source>
</reference>
<name>A0AAP0LDJ8_9MAGN</name>
<protein>
    <submittedName>
        <fullName evidence="4">Uncharacterized protein</fullName>
    </submittedName>
</protein>
<dbReference type="Gene3D" id="3.30.1550.10">
    <property type="entry name" value="Ribosomal protein L11/L12, N-terminal domain"/>
    <property type="match status" value="1"/>
</dbReference>
<dbReference type="InterPro" id="IPR036796">
    <property type="entry name" value="Ribosomal_uL11_N_sf"/>
</dbReference>
<evidence type="ECO:0000313" key="4">
    <source>
        <dbReference type="EMBL" id="KAK9168605.1"/>
    </source>
</evidence>